<comment type="caution">
    <text evidence="6">The sequence shown here is derived from an EMBL/GenBank/DDBJ whole genome shotgun (WGS) entry which is preliminary data.</text>
</comment>
<dbReference type="Pfam" id="PF03466">
    <property type="entry name" value="LysR_substrate"/>
    <property type="match status" value="1"/>
</dbReference>
<dbReference type="Gene3D" id="3.40.190.10">
    <property type="entry name" value="Periplasmic binding protein-like II"/>
    <property type="match status" value="2"/>
</dbReference>
<organism evidence="6 7">
    <name type="scientific">Roseateles agri</name>
    <dbReference type="NCBI Taxonomy" id="3098619"/>
    <lineage>
        <taxon>Bacteria</taxon>
        <taxon>Pseudomonadati</taxon>
        <taxon>Pseudomonadota</taxon>
        <taxon>Betaproteobacteria</taxon>
        <taxon>Burkholderiales</taxon>
        <taxon>Sphaerotilaceae</taxon>
        <taxon>Roseateles</taxon>
    </lineage>
</organism>
<evidence type="ECO:0000256" key="1">
    <source>
        <dbReference type="ARBA" id="ARBA00009437"/>
    </source>
</evidence>
<feature type="domain" description="HTH lysR-type" evidence="5">
    <location>
        <begin position="1"/>
        <end position="59"/>
    </location>
</feature>
<dbReference type="InterPro" id="IPR036388">
    <property type="entry name" value="WH-like_DNA-bd_sf"/>
</dbReference>
<reference evidence="6 7" key="1">
    <citation type="submission" date="2023-11" db="EMBL/GenBank/DDBJ databases">
        <title>Paucibacter sp. nov., isolated from fresh soil in Korea.</title>
        <authorList>
            <person name="Le N.T.T."/>
        </authorList>
    </citation>
    <scope>NUCLEOTIDE SEQUENCE [LARGE SCALE GENOMIC DNA]</scope>
    <source>
        <strain evidence="6 7">R3-3</strain>
    </source>
</reference>
<evidence type="ECO:0000259" key="5">
    <source>
        <dbReference type="PROSITE" id="PS50931"/>
    </source>
</evidence>
<dbReference type="CDD" id="cd08472">
    <property type="entry name" value="PBP2_CrgA_like_3"/>
    <property type="match status" value="1"/>
</dbReference>
<name>A0ABU5DM00_9BURK</name>
<dbReference type="Proteomes" id="UP001285263">
    <property type="component" value="Unassembled WGS sequence"/>
</dbReference>
<comment type="similarity">
    <text evidence="1">Belongs to the LysR transcriptional regulatory family.</text>
</comment>
<protein>
    <submittedName>
        <fullName evidence="6">LysR substrate-binding domain-containing protein</fullName>
    </submittedName>
</protein>
<dbReference type="SUPFAM" id="SSF46785">
    <property type="entry name" value="Winged helix' DNA-binding domain"/>
    <property type="match status" value="1"/>
</dbReference>
<dbReference type="Gene3D" id="1.10.10.10">
    <property type="entry name" value="Winged helix-like DNA-binding domain superfamily/Winged helix DNA-binding domain"/>
    <property type="match status" value="1"/>
</dbReference>
<dbReference type="RefSeq" id="WP_320425278.1">
    <property type="nucleotide sequence ID" value="NZ_JAXCLA010000007.1"/>
</dbReference>
<dbReference type="EMBL" id="JAXCLA010000007">
    <property type="protein sequence ID" value="MDY0747321.1"/>
    <property type="molecule type" value="Genomic_DNA"/>
</dbReference>
<keyword evidence="4" id="KW-0804">Transcription</keyword>
<dbReference type="PROSITE" id="PS50931">
    <property type="entry name" value="HTH_LYSR"/>
    <property type="match status" value="1"/>
</dbReference>
<dbReference type="SUPFAM" id="SSF53850">
    <property type="entry name" value="Periplasmic binding protein-like II"/>
    <property type="match status" value="1"/>
</dbReference>
<dbReference type="InterPro" id="IPR036390">
    <property type="entry name" value="WH_DNA-bd_sf"/>
</dbReference>
<evidence type="ECO:0000256" key="4">
    <source>
        <dbReference type="ARBA" id="ARBA00023163"/>
    </source>
</evidence>
<keyword evidence="7" id="KW-1185">Reference proteome</keyword>
<dbReference type="InterPro" id="IPR058163">
    <property type="entry name" value="LysR-type_TF_proteobact-type"/>
</dbReference>
<keyword evidence="2" id="KW-0805">Transcription regulation</keyword>
<evidence type="ECO:0000313" key="6">
    <source>
        <dbReference type="EMBL" id="MDY0747321.1"/>
    </source>
</evidence>
<evidence type="ECO:0000256" key="3">
    <source>
        <dbReference type="ARBA" id="ARBA00023125"/>
    </source>
</evidence>
<keyword evidence="3" id="KW-0238">DNA-binding</keyword>
<proteinExistence type="inferred from homology"/>
<accession>A0ABU5DM00</accession>
<dbReference type="InterPro" id="IPR005119">
    <property type="entry name" value="LysR_subst-bd"/>
</dbReference>
<dbReference type="PANTHER" id="PTHR30537:SF17">
    <property type="entry name" value="LYSR-FAMILY REGULATORY PROTEIN"/>
    <property type="match status" value="1"/>
</dbReference>
<evidence type="ECO:0000313" key="7">
    <source>
        <dbReference type="Proteomes" id="UP001285263"/>
    </source>
</evidence>
<dbReference type="InterPro" id="IPR000847">
    <property type="entry name" value="LysR_HTH_N"/>
</dbReference>
<dbReference type="PANTHER" id="PTHR30537">
    <property type="entry name" value="HTH-TYPE TRANSCRIPTIONAL REGULATOR"/>
    <property type="match status" value="1"/>
</dbReference>
<sequence length="323" mass="36111">MDKLGAMEAFVRVVKAGNFSRAAESMGIAKASLTRQVQMLEAEVRTPLLNRTTRRMTMTEAGTAYYERAVQVLADIEEMEGSILDDVKATPRGRLRVDVGATVGHFLIIPALAEFHRKYPDITIDLGVSDRPVDLIGDNVDCVIRGGEVTDQSVIARNLGRLSMVIAVSPEYAKEHGLPTDPEDLEHQHRVVNYFSHRTGRTDAWRLERDGEMTEFRPRHVLAINDSTSNILAGLNGLGVIRTTTVAASSYLQSGRLLRVLPEWTVPALPIHIVYPSNRRHGARLRVFVDWIVELFRQTEETLRKHSLSLADRREVPSARTLG</sequence>
<gene>
    <name evidence="6" type="ORF">SNE35_22650</name>
</gene>
<dbReference type="Pfam" id="PF00126">
    <property type="entry name" value="HTH_1"/>
    <property type="match status" value="1"/>
</dbReference>
<evidence type="ECO:0000256" key="2">
    <source>
        <dbReference type="ARBA" id="ARBA00023015"/>
    </source>
</evidence>